<accession>A0AAN7A315</accession>
<comment type="caution">
    <text evidence="1">The sequence shown here is derived from an EMBL/GenBank/DDBJ whole genome shotgun (WGS) entry which is preliminary data.</text>
</comment>
<evidence type="ECO:0000313" key="1">
    <source>
        <dbReference type="EMBL" id="KAK4171535.1"/>
    </source>
</evidence>
<protein>
    <submittedName>
        <fullName evidence="1">Uncharacterized protein</fullName>
    </submittedName>
</protein>
<name>A0AAN7A315_9PEZI</name>
<sequence length="81" mass="9153">MRVGIFHHVLDHAIGDNEFQNALYSGLAVLGIDVAHRWSSALVYTPRLSAMVTVARMLALYKAKQERDDEVEQRRAEGETQ</sequence>
<organism evidence="1 2">
    <name type="scientific">Triangularia setosa</name>
    <dbReference type="NCBI Taxonomy" id="2587417"/>
    <lineage>
        <taxon>Eukaryota</taxon>
        <taxon>Fungi</taxon>
        <taxon>Dikarya</taxon>
        <taxon>Ascomycota</taxon>
        <taxon>Pezizomycotina</taxon>
        <taxon>Sordariomycetes</taxon>
        <taxon>Sordariomycetidae</taxon>
        <taxon>Sordariales</taxon>
        <taxon>Podosporaceae</taxon>
        <taxon>Triangularia</taxon>
    </lineage>
</organism>
<keyword evidence="2" id="KW-1185">Reference proteome</keyword>
<dbReference type="AlphaFoldDB" id="A0AAN7A315"/>
<reference evidence="1" key="1">
    <citation type="journal article" date="2023" name="Mol. Phylogenet. Evol.">
        <title>Genome-scale phylogeny and comparative genomics of the fungal order Sordariales.</title>
        <authorList>
            <person name="Hensen N."/>
            <person name="Bonometti L."/>
            <person name="Westerberg I."/>
            <person name="Brannstrom I.O."/>
            <person name="Guillou S."/>
            <person name="Cros-Aarteil S."/>
            <person name="Calhoun S."/>
            <person name="Haridas S."/>
            <person name="Kuo A."/>
            <person name="Mondo S."/>
            <person name="Pangilinan J."/>
            <person name="Riley R."/>
            <person name="LaButti K."/>
            <person name="Andreopoulos B."/>
            <person name="Lipzen A."/>
            <person name="Chen C."/>
            <person name="Yan M."/>
            <person name="Daum C."/>
            <person name="Ng V."/>
            <person name="Clum A."/>
            <person name="Steindorff A."/>
            <person name="Ohm R.A."/>
            <person name="Martin F."/>
            <person name="Silar P."/>
            <person name="Natvig D.O."/>
            <person name="Lalanne C."/>
            <person name="Gautier V."/>
            <person name="Ament-Velasquez S.L."/>
            <person name="Kruys A."/>
            <person name="Hutchinson M.I."/>
            <person name="Powell A.J."/>
            <person name="Barry K."/>
            <person name="Miller A.N."/>
            <person name="Grigoriev I.V."/>
            <person name="Debuchy R."/>
            <person name="Gladieux P."/>
            <person name="Hiltunen Thoren M."/>
            <person name="Johannesson H."/>
        </authorList>
    </citation>
    <scope>NUCLEOTIDE SEQUENCE</scope>
    <source>
        <strain evidence="1">CBS 892.96</strain>
    </source>
</reference>
<dbReference type="Proteomes" id="UP001302321">
    <property type="component" value="Unassembled WGS sequence"/>
</dbReference>
<gene>
    <name evidence="1" type="ORF">QBC36DRAFT_199116</name>
</gene>
<proteinExistence type="predicted"/>
<reference evidence="1" key="2">
    <citation type="submission" date="2023-05" db="EMBL/GenBank/DDBJ databases">
        <authorList>
            <consortium name="Lawrence Berkeley National Laboratory"/>
            <person name="Steindorff A."/>
            <person name="Hensen N."/>
            <person name="Bonometti L."/>
            <person name="Westerberg I."/>
            <person name="Brannstrom I.O."/>
            <person name="Guillou S."/>
            <person name="Cros-Aarteil S."/>
            <person name="Calhoun S."/>
            <person name="Haridas S."/>
            <person name="Kuo A."/>
            <person name="Mondo S."/>
            <person name="Pangilinan J."/>
            <person name="Riley R."/>
            <person name="Labutti K."/>
            <person name="Andreopoulos B."/>
            <person name="Lipzen A."/>
            <person name="Chen C."/>
            <person name="Yanf M."/>
            <person name="Daum C."/>
            <person name="Ng V."/>
            <person name="Clum A."/>
            <person name="Ohm R."/>
            <person name="Martin F."/>
            <person name="Silar P."/>
            <person name="Natvig D."/>
            <person name="Lalanne C."/>
            <person name="Gautier V."/>
            <person name="Ament-Velasquez S.L."/>
            <person name="Kruys A."/>
            <person name="Hutchinson M.I."/>
            <person name="Powell A.J."/>
            <person name="Barry K."/>
            <person name="Miller A.N."/>
            <person name="Grigoriev I.V."/>
            <person name="Debuchy R."/>
            <person name="Gladieux P."/>
            <person name="Thoren M.H."/>
            <person name="Johannesson H."/>
        </authorList>
    </citation>
    <scope>NUCLEOTIDE SEQUENCE</scope>
    <source>
        <strain evidence="1">CBS 892.96</strain>
    </source>
</reference>
<dbReference type="EMBL" id="MU866545">
    <property type="protein sequence ID" value="KAK4171535.1"/>
    <property type="molecule type" value="Genomic_DNA"/>
</dbReference>
<evidence type="ECO:0000313" key="2">
    <source>
        <dbReference type="Proteomes" id="UP001302321"/>
    </source>
</evidence>